<gene>
    <name evidence="1" type="ORF">SAZU_6885</name>
</gene>
<dbReference type="Pfam" id="PF19721">
    <property type="entry name" value="DUF6215"/>
    <property type="match status" value="1"/>
</dbReference>
<evidence type="ECO:0000313" key="1">
    <source>
        <dbReference type="EMBL" id="GAP52012.1"/>
    </source>
</evidence>
<keyword evidence="2" id="KW-1185">Reference proteome</keyword>
<evidence type="ECO:0000313" key="2">
    <source>
        <dbReference type="Proteomes" id="UP000053859"/>
    </source>
</evidence>
<dbReference type="InterPro" id="IPR046187">
    <property type="entry name" value="DUF6215"/>
</dbReference>
<reference evidence="1" key="1">
    <citation type="journal article" date="2015" name="Genome Announc.">
        <title>Draft Genome Sequence of Thiostrepton-Producing Streptomyces azureus ATCC 14921.</title>
        <authorList>
            <person name="Sakihara K."/>
            <person name="Maeda J."/>
            <person name="Tashiro K."/>
            <person name="Fujino Y."/>
            <person name="Kuhara S."/>
            <person name="Ohshima T."/>
            <person name="Ogata S."/>
            <person name="Doi K."/>
        </authorList>
    </citation>
    <scope>NUCLEOTIDE SEQUENCE [LARGE SCALE GENOMIC DNA]</scope>
    <source>
        <strain evidence="1">ATCC14921</strain>
    </source>
</reference>
<proteinExistence type="predicted"/>
<dbReference type="Proteomes" id="UP000053859">
    <property type="component" value="Unassembled WGS sequence"/>
</dbReference>
<dbReference type="PATRIC" id="fig|146537.3.peg.7240"/>
<organism evidence="1 2">
    <name type="scientific">Streptomyces azureus</name>
    <dbReference type="NCBI Taxonomy" id="146537"/>
    <lineage>
        <taxon>Bacteria</taxon>
        <taxon>Bacillati</taxon>
        <taxon>Actinomycetota</taxon>
        <taxon>Actinomycetes</taxon>
        <taxon>Kitasatosporales</taxon>
        <taxon>Streptomycetaceae</taxon>
        <taxon>Streptomyces</taxon>
    </lineage>
</organism>
<accession>A0A0K8PVV5</accession>
<protein>
    <submittedName>
        <fullName evidence="1">Uncharacterized protein</fullName>
    </submittedName>
</protein>
<dbReference type="EMBL" id="DF968401">
    <property type="protein sequence ID" value="GAP52012.1"/>
    <property type="molecule type" value="Genomic_DNA"/>
</dbReference>
<sequence length="232" mass="23646">MGDMAEEVGGHVKGPNAWRQAFAAIALAGALGGALWASEELSGNGSGPPPATCSDEDAGKAAGRVTGKQLCEALHRPDLAALLGTPTEIAKAASGGDSSFKPAGGKEIATPSAQVEFDTYTVTLSATYDGLPVAGSHTLLGDGAEQRKVLDRPAVLYSDRTISIRFRLDGSDSETGPGVPARVLTVAQDAKDSGGSLDVTLWRADGAVPDDAVLLRVAEKVLPTVPGWTAGR</sequence>
<name>A0A0K8PVV5_STRAJ</name>
<dbReference type="AlphaFoldDB" id="A0A0K8PVV5"/>